<dbReference type="SUPFAM" id="SSF55729">
    <property type="entry name" value="Acyl-CoA N-acyltransferases (Nat)"/>
    <property type="match status" value="1"/>
</dbReference>
<dbReference type="InterPro" id="IPR016181">
    <property type="entry name" value="Acyl_CoA_acyltransferase"/>
</dbReference>
<organism evidence="2 3">
    <name type="scientific">Sedimentitalea xiamensis</name>
    <dbReference type="NCBI Taxonomy" id="3050037"/>
    <lineage>
        <taxon>Bacteria</taxon>
        <taxon>Pseudomonadati</taxon>
        <taxon>Pseudomonadota</taxon>
        <taxon>Alphaproteobacteria</taxon>
        <taxon>Rhodobacterales</taxon>
        <taxon>Paracoccaceae</taxon>
        <taxon>Sedimentitalea</taxon>
    </lineage>
</organism>
<dbReference type="Proteomes" id="UP001227126">
    <property type="component" value="Unassembled WGS sequence"/>
</dbReference>
<dbReference type="Pfam" id="PF13302">
    <property type="entry name" value="Acetyltransf_3"/>
    <property type="match status" value="1"/>
</dbReference>
<reference evidence="2 3" key="1">
    <citation type="submission" date="2023-05" db="EMBL/GenBank/DDBJ databases">
        <title>Sedimentitalea sp. nov. JM2-8.</title>
        <authorList>
            <person name="Huang J."/>
        </authorList>
    </citation>
    <scope>NUCLEOTIDE SEQUENCE [LARGE SCALE GENOMIC DNA]</scope>
    <source>
        <strain evidence="2 3">JM2-8</strain>
    </source>
</reference>
<dbReference type="InterPro" id="IPR051531">
    <property type="entry name" value="N-acetyltransferase"/>
</dbReference>
<dbReference type="PANTHER" id="PTHR43792">
    <property type="entry name" value="GNAT FAMILY, PUTATIVE (AFU_ORTHOLOGUE AFUA_3G00765)-RELATED-RELATED"/>
    <property type="match status" value="1"/>
</dbReference>
<protein>
    <submittedName>
        <fullName evidence="2">GNAT family N-acetyltransferase</fullName>
    </submittedName>
</protein>
<feature type="domain" description="N-acetyltransferase" evidence="1">
    <location>
        <begin position="9"/>
        <end position="145"/>
    </location>
</feature>
<dbReference type="RefSeq" id="WP_284487591.1">
    <property type="nucleotide sequence ID" value="NZ_JASNJE010000046.1"/>
</dbReference>
<accession>A0ABT7FKI5</accession>
<sequence>MIPTLITDRLRLRAPGPQDIAPFTAFYASERARFVGGPLTAEQAWRMLAMEIGHWTLKGFGRWTVETLDTGTAVGLVGLFEPEGWPEPEIGWDLFNGHEGNGYATEAGRAARDYAYDILGWPTAISLVKDGNDGSAAVAARLGARPDGRFVHERHGDLAIWRHPAPADLTDGGMEAYA</sequence>
<comment type="caution">
    <text evidence="2">The sequence shown here is derived from an EMBL/GenBank/DDBJ whole genome shotgun (WGS) entry which is preliminary data.</text>
</comment>
<evidence type="ECO:0000313" key="2">
    <source>
        <dbReference type="EMBL" id="MDK3075671.1"/>
    </source>
</evidence>
<name>A0ABT7FKI5_9RHOB</name>
<proteinExistence type="predicted"/>
<dbReference type="Gene3D" id="3.40.630.30">
    <property type="match status" value="1"/>
</dbReference>
<dbReference type="InterPro" id="IPR000182">
    <property type="entry name" value="GNAT_dom"/>
</dbReference>
<dbReference type="EMBL" id="JASNJE010000046">
    <property type="protein sequence ID" value="MDK3075671.1"/>
    <property type="molecule type" value="Genomic_DNA"/>
</dbReference>
<keyword evidence="3" id="KW-1185">Reference proteome</keyword>
<gene>
    <name evidence="2" type="ORF">QO034_21625</name>
</gene>
<evidence type="ECO:0000313" key="3">
    <source>
        <dbReference type="Proteomes" id="UP001227126"/>
    </source>
</evidence>
<evidence type="ECO:0000259" key="1">
    <source>
        <dbReference type="Pfam" id="PF13302"/>
    </source>
</evidence>
<dbReference type="PANTHER" id="PTHR43792:SF1">
    <property type="entry name" value="N-ACETYLTRANSFERASE DOMAIN-CONTAINING PROTEIN"/>
    <property type="match status" value="1"/>
</dbReference>